<dbReference type="Gene3D" id="3.20.20.100">
    <property type="entry name" value="NADP-dependent oxidoreductase domain"/>
    <property type="match status" value="1"/>
</dbReference>
<dbReference type="InterPro" id="IPR036812">
    <property type="entry name" value="NAD(P)_OxRdtase_dom_sf"/>
</dbReference>
<evidence type="ECO:0000259" key="2">
    <source>
        <dbReference type="Pfam" id="PF00248"/>
    </source>
</evidence>
<dbReference type="GO" id="GO:0005829">
    <property type="term" value="C:cytosol"/>
    <property type="evidence" value="ECO:0007669"/>
    <property type="project" value="TreeGrafter"/>
</dbReference>
<dbReference type="GO" id="GO:0016491">
    <property type="term" value="F:oxidoreductase activity"/>
    <property type="evidence" value="ECO:0007669"/>
    <property type="project" value="UniProtKB-KW"/>
</dbReference>
<dbReference type="RefSeq" id="WP_203873313.1">
    <property type="nucleotide sequence ID" value="NZ_BOOK01000004.1"/>
</dbReference>
<organism evidence="3 4">
    <name type="scientific">Planobispora takensis</name>
    <dbReference type="NCBI Taxonomy" id="1367882"/>
    <lineage>
        <taxon>Bacteria</taxon>
        <taxon>Bacillati</taxon>
        <taxon>Actinomycetota</taxon>
        <taxon>Actinomycetes</taxon>
        <taxon>Streptosporangiales</taxon>
        <taxon>Streptosporangiaceae</taxon>
        <taxon>Planobispora</taxon>
    </lineage>
</organism>
<sequence length="345" mass="36654">MDYPTLGRSGLKVSRACLGAMNFGTSGGVASCDESEAGRIVDAFLEAGHTFFDTADAYTGGRSEEILGRAIGRRRDSVVLATKAFLPQGPGPNDRGLSRAHLTRALEASLRRLGTDYIDLYQCHQWDHGTPIEETLATLDGFVRAGKVRYIGCSNFTASQIVESAWAAERLGVTAFTSLQPQYSLVVRDVEAEILPACERHGLGAMVWSPLAGGVLTGRYARGVAPAADSRMGRLMASPAPMARAWADGLLHERALGIADEVGRVAAELGTTSTAVAIAWVRRRPGVTSVVIGPRTVEQLHGTLAGFALDLPAEAAERLDEVSRSAALTPVNGMPPGSIRERVRS</sequence>
<protein>
    <submittedName>
        <fullName evidence="3">Aldo/keto reductase</fullName>
    </submittedName>
</protein>
<dbReference type="PANTHER" id="PTHR43364:SF4">
    <property type="entry name" value="NAD(P)-LINKED OXIDOREDUCTASE SUPERFAMILY PROTEIN"/>
    <property type="match status" value="1"/>
</dbReference>
<proteinExistence type="predicted"/>
<gene>
    <name evidence="3" type="primary">mocA</name>
    <name evidence="3" type="ORF">Pta02_08620</name>
</gene>
<keyword evidence="1" id="KW-0560">Oxidoreductase</keyword>
<feature type="domain" description="NADP-dependent oxidoreductase" evidence="2">
    <location>
        <begin position="17"/>
        <end position="323"/>
    </location>
</feature>
<evidence type="ECO:0000313" key="4">
    <source>
        <dbReference type="Proteomes" id="UP000634476"/>
    </source>
</evidence>
<keyword evidence="4" id="KW-1185">Reference proteome</keyword>
<dbReference type="PANTHER" id="PTHR43364">
    <property type="entry name" value="NADH-SPECIFIC METHYLGLYOXAL REDUCTASE-RELATED"/>
    <property type="match status" value="1"/>
</dbReference>
<evidence type="ECO:0000256" key="1">
    <source>
        <dbReference type="ARBA" id="ARBA00023002"/>
    </source>
</evidence>
<dbReference type="FunFam" id="3.20.20.100:FF:000004">
    <property type="entry name" value="Oxidoreductase, aldo/keto reductase"/>
    <property type="match status" value="1"/>
</dbReference>
<dbReference type="Proteomes" id="UP000634476">
    <property type="component" value="Unassembled WGS sequence"/>
</dbReference>
<dbReference type="EMBL" id="BOOK01000004">
    <property type="protein sequence ID" value="GIH98853.1"/>
    <property type="molecule type" value="Genomic_DNA"/>
</dbReference>
<accession>A0A8J3WQT9</accession>
<dbReference type="SUPFAM" id="SSF51430">
    <property type="entry name" value="NAD(P)-linked oxidoreductase"/>
    <property type="match status" value="1"/>
</dbReference>
<comment type="caution">
    <text evidence="3">The sequence shown here is derived from an EMBL/GenBank/DDBJ whole genome shotgun (WGS) entry which is preliminary data.</text>
</comment>
<dbReference type="Pfam" id="PF00248">
    <property type="entry name" value="Aldo_ket_red"/>
    <property type="match status" value="1"/>
</dbReference>
<reference evidence="3" key="1">
    <citation type="submission" date="2021-01" db="EMBL/GenBank/DDBJ databases">
        <title>Whole genome shotgun sequence of Planobispora takensis NBRC 109077.</title>
        <authorList>
            <person name="Komaki H."/>
            <person name="Tamura T."/>
        </authorList>
    </citation>
    <scope>NUCLEOTIDE SEQUENCE</scope>
    <source>
        <strain evidence="3">NBRC 109077</strain>
    </source>
</reference>
<dbReference type="AlphaFoldDB" id="A0A8J3WQT9"/>
<name>A0A8J3WQT9_9ACTN</name>
<dbReference type="InterPro" id="IPR023210">
    <property type="entry name" value="NADP_OxRdtase_dom"/>
</dbReference>
<dbReference type="InterPro" id="IPR050523">
    <property type="entry name" value="AKR_Detox_Biosynth"/>
</dbReference>
<evidence type="ECO:0000313" key="3">
    <source>
        <dbReference type="EMBL" id="GIH98853.1"/>
    </source>
</evidence>